<keyword evidence="1" id="KW-0812">Transmembrane</keyword>
<keyword evidence="1" id="KW-1133">Transmembrane helix</keyword>
<keyword evidence="1" id="KW-0472">Membrane</keyword>
<dbReference type="Pfam" id="PF13906">
    <property type="entry name" value="AA_permease_C"/>
    <property type="match status" value="1"/>
</dbReference>
<accession>A0A4R4Z1G1</accession>
<dbReference type="Proteomes" id="UP000294947">
    <property type="component" value="Unassembled WGS sequence"/>
</dbReference>
<evidence type="ECO:0000259" key="2">
    <source>
        <dbReference type="Pfam" id="PF13906"/>
    </source>
</evidence>
<reference evidence="3 4" key="1">
    <citation type="submission" date="2019-03" db="EMBL/GenBank/DDBJ databases">
        <title>Draft genome sequences of novel Actinobacteria.</title>
        <authorList>
            <person name="Sahin N."/>
            <person name="Ay H."/>
            <person name="Saygin H."/>
        </authorList>
    </citation>
    <scope>NUCLEOTIDE SEQUENCE [LARGE SCALE GENOMIC DNA]</scope>
    <source>
        <strain evidence="3 4">7K502</strain>
    </source>
</reference>
<dbReference type="AlphaFoldDB" id="A0A4R4Z1G1"/>
<feature type="non-terminal residue" evidence="3">
    <location>
        <position position="1"/>
    </location>
</feature>
<gene>
    <name evidence="3" type="ORF">E1288_18435</name>
</gene>
<protein>
    <recommendedName>
        <fullName evidence="2">Cationic amino acid transporter C-terminal domain-containing protein</fullName>
    </recommendedName>
</protein>
<keyword evidence="4" id="KW-1185">Reference proteome</keyword>
<name>A0A4R4Z1G1_9PSEU</name>
<feature type="transmembrane region" description="Helical" evidence="1">
    <location>
        <begin position="6"/>
        <end position="25"/>
    </location>
</feature>
<evidence type="ECO:0000313" key="4">
    <source>
        <dbReference type="Proteomes" id="UP000294947"/>
    </source>
</evidence>
<organism evidence="3 4">
    <name type="scientific">Saccharopolyspora elongata</name>
    <dbReference type="NCBI Taxonomy" id="2530387"/>
    <lineage>
        <taxon>Bacteria</taxon>
        <taxon>Bacillati</taxon>
        <taxon>Actinomycetota</taxon>
        <taxon>Actinomycetes</taxon>
        <taxon>Pseudonocardiales</taxon>
        <taxon>Pseudonocardiaceae</taxon>
        <taxon>Saccharopolyspora</taxon>
    </lineage>
</organism>
<dbReference type="InterPro" id="IPR029485">
    <property type="entry name" value="CAT_C"/>
</dbReference>
<proteinExistence type="predicted"/>
<sequence>SNLDVITWIRFGAWLVLGLAIYFLYGHRHARLANPSPSK</sequence>
<evidence type="ECO:0000256" key="1">
    <source>
        <dbReference type="SAM" id="Phobius"/>
    </source>
</evidence>
<dbReference type="OrthoDB" id="9762947at2"/>
<feature type="domain" description="Cationic amino acid transporter C-terminal" evidence="2">
    <location>
        <begin position="2"/>
        <end position="29"/>
    </location>
</feature>
<dbReference type="EMBL" id="SMKW01000023">
    <property type="protein sequence ID" value="TDD49872.1"/>
    <property type="molecule type" value="Genomic_DNA"/>
</dbReference>
<comment type="caution">
    <text evidence="3">The sequence shown here is derived from an EMBL/GenBank/DDBJ whole genome shotgun (WGS) entry which is preliminary data.</text>
</comment>
<evidence type="ECO:0000313" key="3">
    <source>
        <dbReference type="EMBL" id="TDD49872.1"/>
    </source>
</evidence>